<evidence type="ECO:0000313" key="2">
    <source>
        <dbReference type="EMBL" id="KIY68182.1"/>
    </source>
</evidence>
<sequence>MDNLTAGNSTAHLAMCCTSARTAAMIRLTMAGLATTLMTIFTPPATEDIVIHEQAGVGTFESIREPESCPLPQNHTAITLPFATITAQHAVGEFSLLVDAPIPSYFTTIKETDCALTTITDISMITTKDISAVYSKGSLSRDLHNLPLVVCERRGPFPIQVAPSTCSSAVMTSVNMYELFELDVFVPTQHCAPSNLAVFATVFTELVRGTHALAIVRYCLVLYTAFLLVTAVLGFNRPIQAGDDDR</sequence>
<name>A0A0D7BCD9_9AGAR</name>
<gene>
    <name evidence="2" type="ORF">CYLTODRAFT_489999</name>
</gene>
<evidence type="ECO:0000256" key="1">
    <source>
        <dbReference type="SAM" id="Phobius"/>
    </source>
</evidence>
<dbReference type="AlphaFoldDB" id="A0A0D7BCD9"/>
<organism evidence="2 3">
    <name type="scientific">Cylindrobasidium torrendii FP15055 ss-10</name>
    <dbReference type="NCBI Taxonomy" id="1314674"/>
    <lineage>
        <taxon>Eukaryota</taxon>
        <taxon>Fungi</taxon>
        <taxon>Dikarya</taxon>
        <taxon>Basidiomycota</taxon>
        <taxon>Agaricomycotina</taxon>
        <taxon>Agaricomycetes</taxon>
        <taxon>Agaricomycetidae</taxon>
        <taxon>Agaricales</taxon>
        <taxon>Marasmiineae</taxon>
        <taxon>Physalacriaceae</taxon>
        <taxon>Cylindrobasidium</taxon>
    </lineage>
</organism>
<keyword evidence="1" id="KW-0812">Transmembrane</keyword>
<proteinExistence type="predicted"/>
<keyword evidence="3" id="KW-1185">Reference proteome</keyword>
<accession>A0A0D7BCD9</accession>
<reference evidence="2 3" key="1">
    <citation type="journal article" date="2015" name="Fungal Genet. Biol.">
        <title>Evolution of novel wood decay mechanisms in Agaricales revealed by the genome sequences of Fistulina hepatica and Cylindrobasidium torrendii.</title>
        <authorList>
            <person name="Floudas D."/>
            <person name="Held B.W."/>
            <person name="Riley R."/>
            <person name="Nagy L.G."/>
            <person name="Koehler G."/>
            <person name="Ransdell A.S."/>
            <person name="Younus H."/>
            <person name="Chow J."/>
            <person name="Chiniquy J."/>
            <person name="Lipzen A."/>
            <person name="Tritt A."/>
            <person name="Sun H."/>
            <person name="Haridas S."/>
            <person name="LaButti K."/>
            <person name="Ohm R.A."/>
            <person name="Kues U."/>
            <person name="Blanchette R.A."/>
            <person name="Grigoriev I.V."/>
            <person name="Minto R.E."/>
            <person name="Hibbett D.S."/>
        </authorList>
    </citation>
    <scope>NUCLEOTIDE SEQUENCE [LARGE SCALE GENOMIC DNA]</scope>
    <source>
        <strain evidence="2 3">FP15055 ss-10</strain>
    </source>
</reference>
<dbReference type="EMBL" id="KN880508">
    <property type="protein sequence ID" value="KIY68182.1"/>
    <property type="molecule type" value="Genomic_DNA"/>
</dbReference>
<evidence type="ECO:0000313" key="3">
    <source>
        <dbReference type="Proteomes" id="UP000054007"/>
    </source>
</evidence>
<protein>
    <submittedName>
        <fullName evidence="2">Uncharacterized protein</fullName>
    </submittedName>
</protein>
<dbReference type="Proteomes" id="UP000054007">
    <property type="component" value="Unassembled WGS sequence"/>
</dbReference>
<feature type="transmembrane region" description="Helical" evidence="1">
    <location>
        <begin position="215"/>
        <end position="236"/>
    </location>
</feature>
<keyword evidence="1" id="KW-1133">Transmembrane helix</keyword>
<keyword evidence="1" id="KW-0472">Membrane</keyword>